<keyword evidence="3" id="KW-1185">Reference proteome</keyword>
<feature type="transmembrane region" description="Helical" evidence="1">
    <location>
        <begin position="169"/>
        <end position="191"/>
    </location>
</feature>
<accession>A0A2P8H6I0</accession>
<feature type="transmembrane region" description="Helical" evidence="1">
    <location>
        <begin position="203"/>
        <end position="221"/>
    </location>
</feature>
<feature type="transmembrane region" description="Helical" evidence="1">
    <location>
        <begin position="87"/>
        <end position="107"/>
    </location>
</feature>
<keyword evidence="1" id="KW-0472">Membrane</keyword>
<evidence type="ECO:0000313" key="3">
    <source>
        <dbReference type="Proteomes" id="UP000242682"/>
    </source>
</evidence>
<protein>
    <recommendedName>
        <fullName evidence="4">DUF4386 family protein</fullName>
    </recommendedName>
</protein>
<keyword evidence="1" id="KW-0812">Transmembrane</keyword>
<evidence type="ECO:0000313" key="2">
    <source>
        <dbReference type="EMBL" id="PSL41845.1"/>
    </source>
</evidence>
<proteinExistence type="predicted"/>
<gene>
    <name evidence="2" type="ORF">B0H99_10189</name>
</gene>
<dbReference type="AlphaFoldDB" id="A0A2P8H6I0"/>
<dbReference type="Proteomes" id="UP000242682">
    <property type="component" value="Unassembled WGS sequence"/>
</dbReference>
<comment type="caution">
    <text evidence="2">The sequence shown here is derived from an EMBL/GenBank/DDBJ whole genome shotgun (WGS) entry which is preliminary data.</text>
</comment>
<dbReference type="EMBL" id="PYAT01000001">
    <property type="protein sequence ID" value="PSL41845.1"/>
    <property type="molecule type" value="Genomic_DNA"/>
</dbReference>
<reference evidence="2 3" key="1">
    <citation type="submission" date="2018-03" db="EMBL/GenBank/DDBJ databases">
        <title>Genomic Encyclopedia of Type Strains, Phase III (KMG-III): the genomes of soil and plant-associated and newly described type strains.</title>
        <authorList>
            <person name="Whitman W."/>
        </authorList>
    </citation>
    <scope>NUCLEOTIDE SEQUENCE [LARGE SCALE GENOMIC DNA]</scope>
    <source>
        <strain evidence="2 3">CGMCC 1.12259</strain>
    </source>
</reference>
<evidence type="ECO:0000256" key="1">
    <source>
        <dbReference type="SAM" id="Phobius"/>
    </source>
</evidence>
<keyword evidence="1" id="KW-1133">Transmembrane helix</keyword>
<organism evidence="2 3">
    <name type="scientific">Planomicrobium soli</name>
    <dbReference type="NCBI Taxonomy" id="1176648"/>
    <lineage>
        <taxon>Bacteria</taxon>
        <taxon>Bacillati</taxon>
        <taxon>Bacillota</taxon>
        <taxon>Bacilli</taxon>
        <taxon>Bacillales</taxon>
        <taxon>Caryophanaceae</taxon>
        <taxon>Planomicrobium</taxon>
    </lineage>
</organism>
<evidence type="ECO:0008006" key="4">
    <source>
        <dbReference type="Google" id="ProtNLM"/>
    </source>
</evidence>
<sequence length="249" mass="26562">MATNTNRKGDEHMNTHRQASVYEENMQADVNQKSIAKSESKGKITSSALFRGAGLSAIAAGFLFMLIQLIHPSELLSNVTTGVWANVHYITFAMCLFWLLGLTGIYARQVEKAGWLGLAGYLLFSLFLVLSASFNFAEALIIPLVAADAPEFVEGFLGIFSGAATEVDLGALATVAPVAGMLYLFGGFLFGIATFRAGILSRWAAAAFAFGAVASLGAAVLPHELARLMAVPMGIGIAWLGYSLWSQRE</sequence>
<feature type="transmembrane region" description="Helical" evidence="1">
    <location>
        <begin position="114"/>
        <end position="134"/>
    </location>
</feature>
<feature type="transmembrane region" description="Helical" evidence="1">
    <location>
        <begin position="48"/>
        <end position="67"/>
    </location>
</feature>
<name>A0A2P8H6I0_9BACL</name>
<feature type="transmembrane region" description="Helical" evidence="1">
    <location>
        <begin position="227"/>
        <end position="245"/>
    </location>
</feature>